<dbReference type="InterPro" id="IPR005235">
    <property type="entry name" value="YmdB-like"/>
</dbReference>
<dbReference type="InterPro" id="IPR029052">
    <property type="entry name" value="Metallo-depent_PP-like"/>
</dbReference>
<name>A0A844EDW5_9LACO</name>
<protein>
    <submittedName>
        <fullName evidence="1">Metallophosphoesterase</fullName>
    </submittedName>
</protein>
<dbReference type="Pfam" id="PF13277">
    <property type="entry name" value="YmdB"/>
    <property type="match status" value="1"/>
</dbReference>
<sequence>MRILFIGDVVGDKGVSMIHHYLPKLKQTVRPQVTIVNGENAT</sequence>
<evidence type="ECO:0000313" key="1">
    <source>
        <dbReference type="EMBL" id="MSE20832.1"/>
    </source>
</evidence>
<comment type="caution">
    <text evidence="1">The sequence shown here is derived from an EMBL/GenBank/DDBJ whole genome shotgun (WGS) entry which is preliminary data.</text>
</comment>
<proteinExistence type="predicted"/>
<dbReference type="GO" id="GO:0004113">
    <property type="term" value="F:2',3'-cyclic-nucleotide 3'-phosphodiesterase activity"/>
    <property type="evidence" value="ECO:0007669"/>
    <property type="project" value="TreeGrafter"/>
</dbReference>
<dbReference type="PANTHER" id="PTHR36303:SF1">
    <property type="entry name" value="2',3'-CYCLIC-NUCLEOTIDE 2'-PHOSPHODIESTERASE"/>
    <property type="match status" value="1"/>
</dbReference>
<organism evidence="1 2">
    <name type="scientific">Lentilactobacillus parabuchneri</name>
    <dbReference type="NCBI Taxonomy" id="152331"/>
    <lineage>
        <taxon>Bacteria</taxon>
        <taxon>Bacillati</taxon>
        <taxon>Bacillota</taxon>
        <taxon>Bacilli</taxon>
        <taxon>Lactobacillales</taxon>
        <taxon>Lactobacillaceae</taxon>
        <taxon>Lentilactobacillus</taxon>
    </lineage>
</organism>
<evidence type="ECO:0000313" key="2">
    <source>
        <dbReference type="Proteomes" id="UP000491237"/>
    </source>
</evidence>
<reference evidence="1 2" key="1">
    <citation type="submission" date="2019-11" db="EMBL/GenBank/DDBJ databases">
        <title>Draft Genome Sequence of Plant Growth-Promoting Rhizosphere-Associated Bacteria.</title>
        <authorList>
            <person name="Vasilyev I.Y."/>
            <person name="Radchenko V."/>
            <person name="Ilnitskaya E.V."/>
        </authorList>
    </citation>
    <scope>NUCLEOTIDE SEQUENCE [LARGE SCALE GENOMIC DNA]</scope>
    <source>
        <strain evidence="1 2">VRA_07sq_f</strain>
    </source>
</reference>
<dbReference type="Gene3D" id="3.60.21.10">
    <property type="match status" value="1"/>
</dbReference>
<gene>
    <name evidence="1" type="ORF">GKC44_06135</name>
</gene>
<feature type="non-terminal residue" evidence="1">
    <location>
        <position position="42"/>
    </location>
</feature>
<dbReference type="SUPFAM" id="SSF56300">
    <property type="entry name" value="Metallo-dependent phosphatases"/>
    <property type="match status" value="1"/>
</dbReference>
<dbReference type="PANTHER" id="PTHR36303">
    <property type="entry name" value="2',3'-CYCLIC-NUCLEOTIDE 2'-PHOSPHODIESTERASE"/>
    <property type="match status" value="1"/>
</dbReference>
<accession>A0A844EDW5</accession>
<dbReference type="EMBL" id="WKKY01000174">
    <property type="protein sequence ID" value="MSE20832.1"/>
    <property type="molecule type" value="Genomic_DNA"/>
</dbReference>
<dbReference type="Proteomes" id="UP000491237">
    <property type="component" value="Unassembled WGS sequence"/>
</dbReference>
<dbReference type="AlphaFoldDB" id="A0A844EDW5"/>